<proteinExistence type="predicted"/>
<dbReference type="EMBL" id="QTSX02006441">
    <property type="protein sequence ID" value="KAJ9054501.1"/>
    <property type="molecule type" value="Genomic_DNA"/>
</dbReference>
<protein>
    <submittedName>
        <fullName evidence="1">Uncharacterized protein</fullName>
    </submittedName>
</protein>
<sequence length="109" mass="12032">MGSVSSGIKLVGTRKNLANTPELIAQYRQQTGQQKGEGKAAVRNIPDNNLLHNKILCTIDLKSQKKKLQQFPLIGETAAKQQVITEEIKILEIQKFGFYTPPAGNTANR</sequence>
<gene>
    <name evidence="1" type="ORF">DSO57_1013800</name>
</gene>
<reference evidence="1" key="1">
    <citation type="submission" date="2022-04" db="EMBL/GenBank/DDBJ databases">
        <title>Genome of the entomopathogenic fungus Entomophthora muscae.</title>
        <authorList>
            <person name="Elya C."/>
            <person name="Lovett B.R."/>
            <person name="Lee E."/>
            <person name="Macias A.M."/>
            <person name="Hajek A.E."/>
            <person name="De Bivort B.L."/>
            <person name="Kasson M.T."/>
            <person name="De Fine Licht H.H."/>
            <person name="Stajich J.E."/>
        </authorList>
    </citation>
    <scope>NUCLEOTIDE SEQUENCE</scope>
    <source>
        <strain evidence="1">Berkeley</strain>
    </source>
</reference>
<name>A0ACC2RWS8_9FUNG</name>
<accession>A0ACC2RWS8</accession>
<organism evidence="1 2">
    <name type="scientific">Entomophthora muscae</name>
    <dbReference type="NCBI Taxonomy" id="34485"/>
    <lineage>
        <taxon>Eukaryota</taxon>
        <taxon>Fungi</taxon>
        <taxon>Fungi incertae sedis</taxon>
        <taxon>Zoopagomycota</taxon>
        <taxon>Entomophthoromycotina</taxon>
        <taxon>Entomophthoromycetes</taxon>
        <taxon>Entomophthorales</taxon>
        <taxon>Entomophthoraceae</taxon>
        <taxon>Entomophthora</taxon>
    </lineage>
</organism>
<evidence type="ECO:0000313" key="2">
    <source>
        <dbReference type="Proteomes" id="UP001165960"/>
    </source>
</evidence>
<keyword evidence="2" id="KW-1185">Reference proteome</keyword>
<dbReference type="Proteomes" id="UP001165960">
    <property type="component" value="Unassembled WGS sequence"/>
</dbReference>
<evidence type="ECO:0000313" key="1">
    <source>
        <dbReference type="EMBL" id="KAJ9054501.1"/>
    </source>
</evidence>
<comment type="caution">
    <text evidence="1">The sequence shown here is derived from an EMBL/GenBank/DDBJ whole genome shotgun (WGS) entry which is preliminary data.</text>
</comment>